<proteinExistence type="predicted"/>
<protein>
    <recommendedName>
        <fullName evidence="3">ESX-1 secretion-associated protein</fullName>
    </recommendedName>
</protein>
<dbReference type="RefSeq" id="WP_357788133.1">
    <property type="nucleotide sequence ID" value="NZ_JBFAKC010000016.1"/>
</dbReference>
<evidence type="ECO:0000313" key="2">
    <source>
        <dbReference type="Proteomes" id="UP001551695"/>
    </source>
</evidence>
<evidence type="ECO:0008006" key="3">
    <source>
        <dbReference type="Google" id="ProtNLM"/>
    </source>
</evidence>
<keyword evidence="2" id="KW-1185">Reference proteome</keyword>
<gene>
    <name evidence="1" type="ORF">AB0I48_29000</name>
</gene>
<name>A0ABV3G1Q1_9NOCA</name>
<sequence length="107" mass="11262">MGVVVLMDVAALQRISRDLKFSASAVNDSAVRVSGSVRDFVAGSAGQHYRRQGEQMEKAFETLRRSLFASANCVNDCGDALEVCAASYVGVDQTTATDLGAVAGVFP</sequence>
<comment type="caution">
    <text evidence="1">The sequence shown here is derived from an EMBL/GenBank/DDBJ whole genome shotgun (WGS) entry which is preliminary data.</text>
</comment>
<organism evidence="1 2">
    <name type="scientific">Nocardia aurea</name>
    <dbReference type="NCBI Taxonomy" id="2144174"/>
    <lineage>
        <taxon>Bacteria</taxon>
        <taxon>Bacillati</taxon>
        <taxon>Actinomycetota</taxon>
        <taxon>Actinomycetes</taxon>
        <taxon>Mycobacteriales</taxon>
        <taxon>Nocardiaceae</taxon>
        <taxon>Nocardia</taxon>
    </lineage>
</organism>
<dbReference type="EMBL" id="JBFAKC010000016">
    <property type="protein sequence ID" value="MEV0711602.1"/>
    <property type="molecule type" value="Genomic_DNA"/>
</dbReference>
<dbReference type="Proteomes" id="UP001551695">
    <property type="component" value="Unassembled WGS sequence"/>
</dbReference>
<evidence type="ECO:0000313" key="1">
    <source>
        <dbReference type="EMBL" id="MEV0711602.1"/>
    </source>
</evidence>
<reference evidence="1 2" key="1">
    <citation type="submission" date="2024-06" db="EMBL/GenBank/DDBJ databases">
        <title>The Natural Products Discovery Center: Release of the First 8490 Sequenced Strains for Exploring Actinobacteria Biosynthetic Diversity.</title>
        <authorList>
            <person name="Kalkreuter E."/>
            <person name="Kautsar S.A."/>
            <person name="Yang D."/>
            <person name="Bader C.D."/>
            <person name="Teijaro C.N."/>
            <person name="Fluegel L."/>
            <person name="Davis C.M."/>
            <person name="Simpson J.R."/>
            <person name="Lauterbach L."/>
            <person name="Steele A.D."/>
            <person name="Gui C."/>
            <person name="Meng S."/>
            <person name="Li G."/>
            <person name="Viehrig K."/>
            <person name="Ye F."/>
            <person name="Su P."/>
            <person name="Kiefer A.F."/>
            <person name="Nichols A."/>
            <person name="Cepeda A.J."/>
            <person name="Yan W."/>
            <person name="Fan B."/>
            <person name="Jiang Y."/>
            <person name="Adhikari A."/>
            <person name="Zheng C.-J."/>
            <person name="Schuster L."/>
            <person name="Cowan T.M."/>
            <person name="Smanski M.J."/>
            <person name="Chevrette M.G."/>
            <person name="De Carvalho L.P.S."/>
            <person name="Shen B."/>
        </authorList>
    </citation>
    <scope>NUCLEOTIDE SEQUENCE [LARGE SCALE GENOMIC DNA]</scope>
    <source>
        <strain evidence="1 2">NPDC050403</strain>
    </source>
</reference>
<accession>A0ABV3G1Q1</accession>